<evidence type="ECO:0000259" key="1">
    <source>
        <dbReference type="Pfam" id="PF07728"/>
    </source>
</evidence>
<evidence type="ECO:0000313" key="3">
    <source>
        <dbReference type="Proteomes" id="UP000095746"/>
    </source>
</evidence>
<dbReference type="GO" id="GO:0005524">
    <property type="term" value="F:ATP binding"/>
    <property type="evidence" value="ECO:0007669"/>
    <property type="project" value="InterPro"/>
</dbReference>
<dbReference type="AlphaFoldDB" id="A0A174DYJ3"/>
<dbReference type="InterPro" id="IPR052934">
    <property type="entry name" value="Methyl-DNA_Rec/Restrict_Enz"/>
</dbReference>
<feature type="domain" description="ATPase dynein-related AAA" evidence="1">
    <location>
        <begin position="468"/>
        <end position="617"/>
    </location>
</feature>
<dbReference type="EMBL" id="CYZT01000069">
    <property type="protein sequence ID" value="CUO29299.1"/>
    <property type="molecule type" value="Genomic_DNA"/>
</dbReference>
<protein>
    <submittedName>
        <fullName evidence="2">5-methylcytosine-specific restriction enzyme B</fullName>
        <ecNumber evidence="2">3.1.21.-</ecNumber>
    </submittedName>
</protein>
<dbReference type="GO" id="GO:0016887">
    <property type="term" value="F:ATP hydrolysis activity"/>
    <property type="evidence" value="ECO:0007669"/>
    <property type="project" value="InterPro"/>
</dbReference>
<dbReference type="SUPFAM" id="SSF52540">
    <property type="entry name" value="P-loop containing nucleoside triphosphate hydrolases"/>
    <property type="match status" value="1"/>
</dbReference>
<dbReference type="CDD" id="cd00009">
    <property type="entry name" value="AAA"/>
    <property type="match status" value="1"/>
</dbReference>
<name>A0A174DYJ3_FLAPL</name>
<reference evidence="2 3" key="1">
    <citation type="submission" date="2015-09" db="EMBL/GenBank/DDBJ databases">
        <authorList>
            <consortium name="Pathogen Informatics"/>
        </authorList>
    </citation>
    <scope>NUCLEOTIDE SEQUENCE [LARGE SCALE GENOMIC DNA]</scope>
    <source>
        <strain evidence="2 3">2789STDY5608854</strain>
    </source>
</reference>
<dbReference type="InterPro" id="IPR027417">
    <property type="entry name" value="P-loop_NTPase"/>
</dbReference>
<dbReference type="PANTHER" id="PTHR37291:SF1">
    <property type="entry name" value="TYPE IV METHYL-DIRECTED RESTRICTION ENZYME ECOKMCRB SUBUNIT"/>
    <property type="match status" value="1"/>
</dbReference>
<dbReference type="InterPro" id="IPR011704">
    <property type="entry name" value="ATPase_dyneun-rel_AAA"/>
</dbReference>
<organism evidence="2 3">
    <name type="scientific">Flavonifractor plautii</name>
    <name type="common">Fusobacterium plautii</name>
    <dbReference type="NCBI Taxonomy" id="292800"/>
    <lineage>
        <taxon>Bacteria</taxon>
        <taxon>Bacillati</taxon>
        <taxon>Bacillota</taxon>
        <taxon>Clostridia</taxon>
        <taxon>Eubacteriales</taxon>
        <taxon>Oscillospiraceae</taxon>
        <taxon>Flavonifractor</taxon>
    </lineage>
</organism>
<keyword evidence="2" id="KW-0378">Hydrolase</keyword>
<dbReference type="Pfam" id="PF07728">
    <property type="entry name" value="AAA_5"/>
    <property type="match status" value="1"/>
</dbReference>
<gene>
    <name evidence="2" type="primary">mcrB</name>
    <name evidence="2" type="ORF">ERS852411_01292</name>
</gene>
<dbReference type="RefSeq" id="WP_270574066.1">
    <property type="nucleotide sequence ID" value="NZ_JADMOW010000010.1"/>
</dbReference>
<dbReference type="EC" id="3.1.21.-" evidence="2"/>
<accession>A0A174DYJ3</accession>
<evidence type="ECO:0000313" key="2">
    <source>
        <dbReference type="EMBL" id="CUO29299.1"/>
    </source>
</evidence>
<dbReference type="Proteomes" id="UP000095746">
    <property type="component" value="Unassembled WGS sequence"/>
</dbReference>
<dbReference type="PANTHER" id="PTHR37291">
    <property type="entry name" value="5-METHYLCYTOSINE-SPECIFIC RESTRICTION ENZYME B"/>
    <property type="match status" value="1"/>
</dbReference>
<proteinExistence type="predicted"/>
<sequence length="720" mass="83316">MNQDYFTWVPFYSEFAEKLLSFAKDRSSLIEKIKAVYTAINMRLPKLEKDDHIVDIDPFTVFGLFNKGITDASRIAILQGIANEFSIKAAVPQAFNGIPVLNNQKATFYYFISDRKDDDIQNLWEVFASAMEYAKSHSEESRAALIKAYDAALLQKGVKWNLTMALYWICPYEYINLDSRNRWYICNPKNMPQDFIASVGNFSAVPSGEQYLQINDRCRSILEKGNYQYKSFPELSYYAWIVSEEVNEEKRTAAAKDSQRSNVGEAIGDKNVQTIHYWIYSPGENACMWDEFYDAEIMAIGWGEIGDLTTFATKDAMKQKMKECIDPTLSYKNAAHATWQFANDIKPGDIVFVKKGMHRIVGRGIVTSGYMFDGSRNDEYKNIRQINWTNKGEWEHPGQAVTKTLTDITSYTDYVEKLNALFEDDEDEEIEEVEIQYPVYTAENFLDEVYMSGTDYQTLVSLLKNKKNIILQGAPGVGKTFAAKRLAYSMMGVKDSSRVMMVQFHQSYSYEDFIMGFRPASTGFELKKGPFYSFCKKAETDIENDYFFIIDEINRGNLSKIFGELFMLIENDKRGVSLQLLYSDEKFSVPANVYIIGMMNTADRSLAMLDYALRRRFAFFEFSPAFETEGFRAYRQEKYNKKFDNLIAAIEKLNVAIEHDDTLGRGFRIGHSYFCTEHEIDDMWLNAVITYEIVPLLNEYWFDELSKVRDWEHVLREAVR</sequence>
<dbReference type="Gene3D" id="3.40.50.300">
    <property type="entry name" value="P-loop containing nucleotide triphosphate hydrolases"/>
    <property type="match status" value="1"/>
</dbReference>